<sequence length="122" mass="14096">MDFLKLRNFDIELLRKPINLRVLADIILQKMLPWLKAKILSLINKIPTNLAAIEGDENRLQQVLYNLIGNAKKFTEKGHIKLEARETAGRVEVKIEDTGIGIPVDKTGDYFPRIPTRRWVDF</sequence>
<gene>
    <name evidence="6" type="ORF">D5R40_31965</name>
</gene>
<dbReference type="InterPro" id="IPR005467">
    <property type="entry name" value="His_kinase_dom"/>
</dbReference>
<keyword evidence="7" id="KW-1185">Reference proteome</keyword>
<dbReference type="RefSeq" id="WP_124155733.1">
    <property type="nucleotide sequence ID" value="NZ_RCBY01000413.1"/>
</dbReference>
<dbReference type="AlphaFoldDB" id="A0A3N6R333"/>
<evidence type="ECO:0000313" key="6">
    <source>
        <dbReference type="EMBL" id="RQH20531.1"/>
    </source>
</evidence>
<evidence type="ECO:0000259" key="5">
    <source>
        <dbReference type="PROSITE" id="PS50109"/>
    </source>
</evidence>
<dbReference type="OrthoDB" id="573064at2"/>
<dbReference type="Gene3D" id="3.30.565.10">
    <property type="entry name" value="Histidine kinase-like ATPase, C-terminal domain"/>
    <property type="match status" value="1"/>
</dbReference>
<dbReference type="Proteomes" id="UP000269154">
    <property type="component" value="Unassembled WGS sequence"/>
</dbReference>
<evidence type="ECO:0000256" key="1">
    <source>
        <dbReference type="ARBA" id="ARBA00000085"/>
    </source>
</evidence>
<reference evidence="6 7" key="1">
    <citation type="journal article" date="2018" name="ACS Chem. Biol.">
        <title>Ketoreductase domain dysfunction expands chemodiversity: malyngamide biosynthesis in the cyanobacterium Okeania hirsuta.</title>
        <authorList>
            <person name="Moss N.A."/>
            <person name="Leao T."/>
            <person name="Rankin M."/>
            <person name="McCullough T.M."/>
            <person name="Qu P."/>
            <person name="Korobeynikov A."/>
            <person name="Smith J.L."/>
            <person name="Gerwick L."/>
            <person name="Gerwick W.H."/>
        </authorList>
    </citation>
    <scope>NUCLEOTIDE SEQUENCE [LARGE SCALE GENOMIC DNA]</scope>
    <source>
        <strain evidence="6 7">PAB10Feb10-1</strain>
    </source>
</reference>
<evidence type="ECO:0000256" key="3">
    <source>
        <dbReference type="ARBA" id="ARBA00022679"/>
    </source>
</evidence>
<protein>
    <recommendedName>
        <fullName evidence="2">histidine kinase</fullName>
        <ecNumber evidence="2">2.7.13.3</ecNumber>
    </recommendedName>
</protein>
<keyword evidence="4" id="KW-0418">Kinase</keyword>
<dbReference type="Pfam" id="PF02518">
    <property type="entry name" value="HATPase_c"/>
    <property type="match status" value="1"/>
</dbReference>
<dbReference type="PROSITE" id="PS50109">
    <property type="entry name" value="HIS_KIN"/>
    <property type="match status" value="1"/>
</dbReference>
<comment type="caution">
    <text evidence="6">The sequence shown here is derived from an EMBL/GenBank/DDBJ whole genome shotgun (WGS) entry which is preliminary data.</text>
</comment>
<name>A0A3N6R333_9CYAN</name>
<feature type="domain" description="Histidine kinase" evidence="5">
    <location>
        <begin position="1"/>
        <end position="122"/>
    </location>
</feature>
<dbReference type="GO" id="GO:0004673">
    <property type="term" value="F:protein histidine kinase activity"/>
    <property type="evidence" value="ECO:0007669"/>
    <property type="project" value="UniProtKB-EC"/>
</dbReference>
<evidence type="ECO:0000313" key="7">
    <source>
        <dbReference type="Proteomes" id="UP000269154"/>
    </source>
</evidence>
<proteinExistence type="predicted"/>
<evidence type="ECO:0000256" key="4">
    <source>
        <dbReference type="ARBA" id="ARBA00022777"/>
    </source>
</evidence>
<dbReference type="InterPro" id="IPR003594">
    <property type="entry name" value="HATPase_dom"/>
</dbReference>
<dbReference type="PANTHER" id="PTHR43047">
    <property type="entry name" value="TWO-COMPONENT HISTIDINE PROTEIN KINASE"/>
    <property type="match status" value="1"/>
</dbReference>
<comment type="catalytic activity">
    <reaction evidence="1">
        <text>ATP + protein L-histidine = ADP + protein N-phospho-L-histidine.</text>
        <dbReference type="EC" id="2.7.13.3"/>
    </reaction>
</comment>
<dbReference type="InterPro" id="IPR036890">
    <property type="entry name" value="HATPase_C_sf"/>
</dbReference>
<dbReference type="SUPFAM" id="SSF55874">
    <property type="entry name" value="ATPase domain of HSP90 chaperone/DNA topoisomerase II/histidine kinase"/>
    <property type="match status" value="1"/>
</dbReference>
<organism evidence="6 7">
    <name type="scientific">Okeania hirsuta</name>
    <dbReference type="NCBI Taxonomy" id="1458930"/>
    <lineage>
        <taxon>Bacteria</taxon>
        <taxon>Bacillati</taxon>
        <taxon>Cyanobacteriota</taxon>
        <taxon>Cyanophyceae</taxon>
        <taxon>Oscillatoriophycideae</taxon>
        <taxon>Oscillatoriales</taxon>
        <taxon>Microcoleaceae</taxon>
        <taxon>Okeania</taxon>
    </lineage>
</organism>
<evidence type="ECO:0000256" key="2">
    <source>
        <dbReference type="ARBA" id="ARBA00012438"/>
    </source>
</evidence>
<accession>A0A3N6R333</accession>
<keyword evidence="3" id="KW-0808">Transferase</keyword>
<dbReference type="EC" id="2.7.13.3" evidence="2"/>
<dbReference type="EMBL" id="RCBY01000413">
    <property type="protein sequence ID" value="RQH20531.1"/>
    <property type="molecule type" value="Genomic_DNA"/>
</dbReference>